<protein>
    <recommendedName>
        <fullName evidence="4">Secreted protein</fullName>
    </recommendedName>
</protein>
<dbReference type="Proteomes" id="UP000694892">
    <property type="component" value="Chromosome 1L"/>
</dbReference>
<feature type="chain" id="PRO_5038135872" description="Secreted protein" evidence="1">
    <location>
        <begin position="22"/>
        <end position="70"/>
    </location>
</feature>
<organism evidence="2 3">
    <name type="scientific">Xenopus laevis</name>
    <name type="common">African clawed frog</name>
    <dbReference type="NCBI Taxonomy" id="8355"/>
    <lineage>
        <taxon>Eukaryota</taxon>
        <taxon>Metazoa</taxon>
        <taxon>Chordata</taxon>
        <taxon>Craniata</taxon>
        <taxon>Vertebrata</taxon>
        <taxon>Euteleostomi</taxon>
        <taxon>Amphibia</taxon>
        <taxon>Batrachia</taxon>
        <taxon>Anura</taxon>
        <taxon>Pipoidea</taxon>
        <taxon>Pipidae</taxon>
        <taxon>Xenopodinae</taxon>
        <taxon>Xenopus</taxon>
        <taxon>Xenopus</taxon>
    </lineage>
</organism>
<proteinExistence type="predicted"/>
<sequence length="70" mass="7701">MISFSFVRILTFHTHTLLTQGFANIPCKRDRNTNQKLSLEAKSSVPSGLPLRTPGATITLNMVVITCAIQ</sequence>
<gene>
    <name evidence="2" type="ORF">XELAEV_18006697mg</name>
</gene>
<evidence type="ECO:0000313" key="3">
    <source>
        <dbReference type="Proteomes" id="UP000694892"/>
    </source>
</evidence>
<feature type="signal peptide" evidence="1">
    <location>
        <begin position="1"/>
        <end position="21"/>
    </location>
</feature>
<dbReference type="EMBL" id="CM004466">
    <property type="protein sequence ID" value="OCU00920.1"/>
    <property type="molecule type" value="Genomic_DNA"/>
</dbReference>
<evidence type="ECO:0008006" key="4">
    <source>
        <dbReference type="Google" id="ProtNLM"/>
    </source>
</evidence>
<keyword evidence="1" id="KW-0732">Signal</keyword>
<evidence type="ECO:0000313" key="2">
    <source>
        <dbReference type="EMBL" id="OCU00920.1"/>
    </source>
</evidence>
<dbReference type="AlphaFoldDB" id="A0A974DZA8"/>
<accession>A0A974DZA8</accession>
<reference evidence="3" key="1">
    <citation type="journal article" date="2016" name="Nature">
        <title>Genome evolution in the allotetraploid frog Xenopus laevis.</title>
        <authorList>
            <person name="Session A.M."/>
            <person name="Uno Y."/>
            <person name="Kwon T."/>
            <person name="Chapman J.A."/>
            <person name="Toyoda A."/>
            <person name="Takahashi S."/>
            <person name="Fukui A."/>
            <person name="Hikosaka A."/>
            <person name="Suzuki A."/>
            <person name="Kondo M."/>
            <person name="van Heeringen S.J."/>
            <person name="Quigley I."/>
            <person name="Heinz S."/>
            <person name="Ogino H."/>
            <person name="Ochi H."/>
            <person name="Hellsten U."/>
            <person name="Lyons J.B."/>
            <person name="Simakov O."/>
            <person name="Putnam N."/>
            <person name="Stites J."/>
            <person name="Kuroki Y."/>
            <person name="Tanaka T."/>
            <person name="Michiue T."/>
            <person name="Watanabe M."/>
            <person name="Bogdanovic O."/>
            <person name="Lister R."/>
            <person name="Georgiou G."/>
            <person name="Paranjpe S.S."/>
            <person name="van Kruijsbergen I."/>
            <person name="Shu S."/>
            <person name="Carlson J."/>
            <person name="Kinoshita T."/>
            <person name="Ohta Y."/>
            <person name="Mawaribuchi S."/>
            <person name="Jenkins J."/>
            <person name="Grimwood J."/>
            <person name="Schmutz J."/>
            <person name="Mitros T."/>
            <person name="Mozaffari S.V."/>
            <person name="Suzuki Y."/>
            <person name="Haramoto Y."/>
            <person name="Yamamoto T.S."/>
            <person name="Takagi C."/>
            <person name="Heald R."/>
            <person name="Miller K."/>
            <person name="Haudenschild C."/>
            <person name="Kitzman J."/>
            <person name="Nakayama T."/>
            <person name="Izutsu Y."/>
            <person name="Robert J."/>
            <person name="Fortriede J."/>
            <person name="Burns K."/>
            <person name="Lotay V."/>
            <person name="Karimi K."/>
            <person name="Yasuoka Y."/>
            <person name="Dichmann D.S."/>
            <person name="Flajnik M.F."/>
            <person name="Houston D.W."/>
            <person name="Shendure J."/>
            <person name="DuPasquier L."/>
            <person name="Vize P.D."/>
            <person name="Zorn A.M."/>
            <person name="Ito M."/>
            <person name="Marcotte E.M."/>
            <person name="Wallingford J.B."/>
            <person name="Ito Y."/>
            <person name="Asashima M."/>
            <person name="Ueno N."/>
            <person name="Matsuda Y."/>
            <person name="Veenstra G.J."/>
            <person name="Fujiyama A."/>
            <person name="Harland R.M."/>
            <person name="Taira M."/>
            <person name="Rokhsar D.S."/>
        </authorList>
    </citation>
    <scope>NUCLEOTIDE SEQUENCE [LARGE SCALE GENOMIC DNA]</scope>
    <source>
        <strain evidence="3">J</strain>
    </source>
</reference>
<evidence type="ECO:0000256" key="1">
    <source>
        <dbReference type="SAM" id="SignalP"/>
    </source>
</evidence>
<name>A0A974DZA8_XENLA</name>